<dbReference type="PANTHER" id="PTHR47165">
    <property type="entry name" value="OS03G0429900 PROTEIN"/>
    <property type="match status" value="1"/>
</dbReference>
<dbReference type="InterPro" id="IPR003871">
    <property type="entry name" value="RFA1B/D_OB_1st"/>
</dbReference>
<evidence type="ECO:0000313" key="5">
    <source>
        <dbReference type="Proteomes" id="UP000836841"/>
    </source>
</evidence>
<dbReference type="Pfam" id="PF16900">
    <property type="entry name" value="REPA_OB_2"/>
    <property type="match status" value="1"/>
</dbReference>
<protein>
    <submittedName>
        <fullName evidence="4">Uncharacterized protein</fullName>
    </submittedName>
</protein>
<feature type="domain" description="Replication protein A OB" evidence="3">
    <location>
        <begin position="97"/>
        <end position="160"/>
    </location>
</feature>
<keyword evidence="1" id="KW-0238">DNA-binding</keyword>
<dbReference type="InterPro" id="IPR031657">
    <property type="entry name" value="REPA_OB_2"/>
</dbReference>
<feature type="non-terminal residue" evidence="4">
    <location>
        <position position="177"/>
    </location>
</feature>
<sequence>MEISASMTSLAALEPFKTQWRVHVKIIKLWKQFLNGVPTLEMVFVDEKNETMHATVRKELIKKFENSIEEGEPSEELPPHIIGLKSVNFSDIHDGKLNPDFLIDVIGQIVDIGDVEILNVNKKQTKRLTMSLRDLANVRLNCVLWGDYAEELEGVVQNCNEAIVTFVLRFGKLRLYQ</sequence>
<dbReference type="CDD" id="cd04481">
    <property type="entry name" value="RPA1_DBD_B_like"/>
    <property type="match status" value="1"/>
</dbReference>
<dbReference type="InterPro" id="IPR012340">
    <property type="entry name" value="NA-bd_OB-fold"/>
</dbReference>
<evidence type="ECO:0000259" key="3">
    <source>
        <dbReference type="Pfam" id="PF16900"/>
    </source>
</evidence>
<dbReference type="CDD" id="cd04480">
    <property type="entry name" value="RPA1_DBD_A_like"/>
    <property type="match status" value="1"/>
</dbReference>
<dbReference type="PANTHER" id="PTHR47165:SF4">
    <property type="entry name" value="OS03G0429900 PROTEIN"/>
    <property type="match status" value="1"/>
</dbReference>
<proteinExistence type="predicted"/>
<dbReference type="Gene3D" id="2.40.50.140">
    <property type="entry name" value="Nucleic acid-binding proteins"/>
    <property type="match status" value="2"/>
</dbReference>
<dbReference type="AlphaFoldDB" id="A0AAU9S6R8"/>
<dbReference type="SUPFAM" id="SSF50249">
    <property type="entry name" value="Nucleic acid-binding proteins"/>
    <property type="match status" value="2"/>
</dbReference>
<organism evidence="4 5">
    <name type="scientific">Thlaspi arvense</name>
    <name type="common">Field penny-cress</name>
    <dbReference type="NCBI Taxonomy" id="13288"/>
    <lineage>
        <taxon>Eukaryota</taxon>
        <taxon>Viridiplantae</taxon>
        <taxon>Streptophyta</taxon>
        <taxon>Embryophyta</taxon>
        <taxon>Tracheophyta</taxon>
        <taxon>Spermatophyta</taxon>
        <taxon>Magnoliopsida</taxon>
        <taxon>eudicotyledons</taxon>
        <taxon>Gunneridae</taxon>
        <taxon>Pentapetalae</taxon>
        <taxon>rosids</taxon>
        <taxon>malvids</taxon>
        <taxon>Brassicales</taxon>
        <taxon>Brassicaceae</taxon>
        <taxon>Thlaspideae</taxon>
        <taxon>Thlaspi</taxon>
    </lineage>
</organism>
<evidence type="ECO:0000256" key="1">
    <source>
        <dbReference type="ARBA" id="ARBA00023125"/>
    </source>
</evidence>
<gene>
    <name evidence="4" type="ORF">TAV2_LOCUS14223</name>
</gene>
<dbReference type="Pfam" id="PF02721">
    <property type="entry name" value="DUF223"/>
    <property type="match status" value="1"/>
</dbReference>
<feature type="domain" description="Replication protein A 70 kDa DNA-binding subunit B/D first OB fold" evidence="2">
    <location>
        <begin position="8"/>
        <end position="72"/>
    </location>
</feature>
<accession>A0AAU9S6R8</accession>
<reference evidence="4 5" key="1">
    <citation type="submission" date="2022-03" db="EMBL/GenBank/DDBJ databases">
        <authorList>
            <person name="Nunn A."/>
            <person name="Chopra R."/>
            <person name="Nunn A."/>
            <person name="Contreras Garrido A."/>
        </authorList>
    </citation>
    <scope>NUCLEOTIDE SEQUENCE [LARGE SCALE GENOMIC DNA]</scope>
</reference>
<name>A0AAU9S6R8_THLAR</name>
<dbReference type="EMBL" id="OU466860">
    <property type="protein sequence ID" value="CAH2061011.1"/>
    <property type="molecule type" value="Genomic_DNA"/>
</dbReference>
<keyword evidence="5" id="KW-1185">Reference proteome</keyword>
<dbReference type="Proteomes" id="UP000836841">
    <property type="component" value="Chromosome 4"/>
</dbReference>
<evidence type="ECO:0000313" key="4">
    <source>
        <dbReference type="EMBL" id="CAH2061011.1"/>
    </source>
</evidence>
<evidence type="ECO:0000259" key="2">
    <source>
        <dbReference type="Pfam" id="PF02721"/>
    </source>
</evidence>
<dbReference type="GO" id="GO:0003677">
    <property type="term" value="F:DNA binding"/>
    <property type="evidence" value="ECO:0007669"/>
    <property type="project" value="UniProtKB-KW"/>
</dbReference>